<proteinExistence type="predicted"/>
<sequence length="335" mass="37225">MDHVRAIADAVLYEGYVLWPYRRSAMKNRHRWTFGGVYPRAHSEGREDDPWTMQTECLLEGGAEAGVEVRVRFLQVVERQVLERTDRGLEPVGELSVDGELHLSWQEARERELVAPALRPTALEGPQVVEIDVPAGSEREGLVDGEGRSVGALVRRWRSLCGTVEITSTPLHSRLFRLTVRISNATPWSGGDREEALGQTFASAHTALKAEGGGFVSLTDPPDHLREEAAACRNEGTWPVLVGEPGERTTLLSSPIILEDYPRIAPESPGDLFDGGEIDQLLTLNILSLTDDEKREMRGTDPRTREILERTEALSPEELMRLHGRVRELQTGPGS</sequence>
<protein>
    <submittedName>
        <fullName evidence="1">Uncharacterized protein MSMEG_2715</fullName>
    </submittedName>
</protein>
<reference evidence="1" key="1">
    <citation type="submission" date="2020-02" db="EMBL/GenBank/DDBJ databases">
        <authorList>
            <person name="Meier V. D."/>
        </authorList>
    </citation>
    <scope>NUCLEOTIDE SEQUENCE</scope>
    <source>
        <strain evidence="1">AVDCRST_MAG45</strain>
    </source>
</reference>
<dbReference type="AlphaFoldDB" id="A0A6J4TG36"/>
<name>A0A6J4TG36_9ACTN</name>
<organism evidence="1">
    <name type="scientific">uncultured Solirubrobacterales bacterium</name>
    <dbReference type="NCBI Taxonomy" id="768556"/>
    <lineage>
        <taxon>Bacteria</taxon>
        <taxon>Bacillati</taxon>
        <taxon>Actinomycetota</taxon>
        <taxon>Thermoleophilia</taxon>
        <taxon>Solirubrobacterales</taxon>
        <taxon>environmental samples</taxon>
    </lineage>
</organism>
<accession>A0A6J4TG36</accession>
<dbReference type="EMBL" id="CADCVU010000217">
    <property type="protein sequence ID" value="CAA9521779.1"/>
    <property type="molecule type" value="Genomic_DNA"/>
</dbReference>
<gene>
    <name evidence="1" type="ORF">AVDCRST_MAG45-2550</name>
</gene>
<evidence type="ECO:0000313" key="1">
    <source>
        <dbReference type="EMBL" id="CAA9521779.1"/>
    </source>
</evidence>